<proteinExistence type="predicted"/>
<reference evidence="2" key="1">
    <citation type="journal article" date="2021" name="Proc. Natl. Acad. Sci. U.S.A.">
        <title>A Catalog of Tens of Thousands of Viruses from Human Metagenomes Reveals Hidden Associations with Chronic Diseases.</title>
        <authorList>
            <person name="Tisza M.J."/>
            <person name="Buck C.B."/>
        </authorList>
    </citation>
    <scope>NUCLEOTIDE SEQUENCE</scope>
    <source>
        <strain evidence="2">Ct5Px37</strain>
    </source>
</reference>
<name>A0A8S5N3L1_9CAUD</name>
<feature type="compositionally biased region" description="Polar residues" evidence="1">
    <location>
        <begin position="175"/>
        <end position="185"/>
    </location>
</feature>
<sequence length="381" mass="43786">MIGECIMGILKQLFGRPDRSVTLAALQRDLDLINESAAIMEKTSNPETFFSRYDFYMEKLALMAERESTGVRGVKFGGESFILKFKKMSSGKLRIETINNFIDRMWADTCQKAEKLKTDKGKQNRYQKFYSDLQQYEEKMPPECIQHYRSLSTSDVVPNHTASLSNADPALQPLRRSSPTDSIPQQERAYRVIPDYPKAMCETIPSHDLKSLQAEVEYLNRVVQSACELAYISCPLSLDTSKFAFGLSRHGTYYEWNPYTSSGKFAKYPLVLHYQSAVPKRSTEAHDTEYEAWLDFLDKGGTTEEWEKKYGKLKEYPVPITPDESFGEVYYLQNGLIGQARLIFWRDHVGYFIHLGQTKGALALKKVIQCKPPEEIILYKE</sequence>
<evidence type="ECO:0000256" key="1">
    <source>
        <dbReference type="SAM" id="MobiDB-lite"/>
    </source>
</evidence>
<organism evidence="2">
    <name type="scientific">Siphoviridae sp. ct5Px37</name>
    <dbReference type="NCBI Taxonomy" id="2826293"/>
    <lineage>
        <taxon>Viruses</taxon>
        <taxon>Duplodnaviria</taxon>
        <taxon>Heunggongvirae</taxon>
        <taxon>Uroviricota</taxon>
        <taxon>Caudoviricetes</taxon>
    </lineage>
</organism>
<evidence type="ECO:0000313" key="2">
    <source>
        <dbReference type="EMBL" id="DAD89198.1"/>
    </source>
</evidence>
<dbReference type="EMBL" id="BK015055">
    <property type="protein sequence ID" value="DAD89198.1"/>
    <property type="molecule type" value="Genomic_DNA"/>
</dbReference>
<accession>A0A8S5N3L1</accession>
<feature type="region of interest" description="Disordered" evidence="1">
    <location>
        <begin position="162"/>
        <end position="185"/>
    </location>
</feature>
<protein>
    <submittedName>
        <fullName evidence="2">Uncharacterized protein</fullName>
    </submittedName>
</protein>